<dbReference type="OrthoDB" id="9803106at2"/>
<dbReference type="InterPro" id="IPR052548">
    <property type="entry name" value="Type_VII_TA_antitoxin"/>
</dbReference>
<dbReference type="PANTHER" id="PTHR33933:SF1">
    <property type="entry name" value="PROTEIN ADENYLYLTRANSFERASE MNTA-RELATED"/>
    <property type="match status" value="1"/>
</dbReference>
<dbReference type="PANTHER" id="PTHR33933">
    <property type="entry name" value="NUCLEOTIDYLTRANSFERASE"/>
    <property type="match status" value="1"/>
</dbReference>
<protein>
    <recommendedName>
        <fullName evidence="1">Polymerase beta nucleotidyltransferase domain-containing protein</fullName>
    </recommendedName>
</protein>
<evidence type="ECO:0000259" key="1">
    <source>
        <dbReference type="Pfam" id="PF18765"/>
    </source>
</evidence>
<dbReference type="HOGENOM" id="CLU_130257_5_1_10"/>
<dbReference type="eggNOG" id="COG1708">
    <property type="taxonomic scope" value="Bacteria"/>
</dbReference>
<dbReference type="STRING" id="340177.Cag_0594"/>
<feature type="domain" description="Polymerase beta nucleotidyltransferase" evidence="1">
    <location>
        <begin position="14"/>
        <end position="101"/>
    </location>
</feature>
<dbReference type="InterPro" id="IPR041633">
    <property type="entry name" value="Polbeta"/>
</dbReference>
<evidence type="ECO:0000313" key="2">
    <source>
        <dbReference type="EMBL" id="ABB27867.1"/>
    </source>
</evidence>
<dbReference type="CDD" id="cd05403">
    <property type="entry name" value="NT_KNTase_like"/>
    <property type="match status" value="1"/>
</dbReference>
<dbReference type="Gene3D" id="3.30.460.10">
    <property type="entry name" value="Beta Polymerase, domain 2"/>
    <property type="match status" value="1"/>
</dbReference>
<dbReference type="InterPro" id="IPR043519">
    <property type="entry name" value="NT_sf"/>
</dbReference>
<dbReference type="SUPFAM" id="SSF81301">
    <property type="entry name" value="Nucleotidyltransferase"/>
    <property type="match status" value="1"/>
</dbReference>
<dbReference type="Pfam" id="PF18765">
    <property type="entry name" value="Polbeta"/>
    <property type="match status" value="1"/>
</dbReference>
<name>Q3AT08_CHLCH</name>
<accession>Q3AT08</accession>
<organism evidence="2">
    <name type="scientific">Chlorobium chlorochromatii (strain CaD3)</name>
    <dbReference type="NCBI Taxonomy" id="340177"/>
    <lineage>
        <taxon>Bacteria</taxon>
        <taxon>Pseudomonadati</taxon>
        <taxon>Chlorobiota</taxon>
        <taxon>Chlorobiia</taxon>
        <taxon>Chlorobiales</taxon>
        <taxon>Chlorobiaceae</taxon>
        <taxon>Chlorobium/Pelodictyon group</taxon>
        <taxon>Chlorobium</taxon>
    </lineage>
</organism>
<gene>
    <name evidence="2" type="ordered locus">Cag_0594</name>
</gene>
<dbReference type="AlphaFoldDB" id="Q3AT08"/>
<dbReference type="EMBL" id="CP000108">
    <property type="protein sequence ID" value="ABB27867.1"/>
    <property type="molecule type" value="Genomic_DNA"/>
</dbReference>
<reference evidence="2" key="1">
    <citation type="submission" date="2005-08" db="EMBL/GenBank/DDBJ databases">
        <title>Complete sequence of Chlorobium chlorochromatii CaD3.</title>
        <authorList>
            <person name="Copeland A."/>
            <person name="Lucas S."/>
            <person name="Lapidus A."/>
            <person name="Barry K."/>
            <person name="Detter J.C."/>
            <person name="Glavina T."/>
            <person name="Hammon N."/>
            <person name="Israni S."/>
            <person name="Pitluck S."/>
            <person name="Bryant D."/>
            <person name="Schmutz J."/>
            <person name="Larimer F."/>
            <person name="Land M."/>
            <person name="Kyrpides N."/>
            <person name="Ivanova N."/>
            <person name="Richardson P."/>
        </authorList>
    </citation>
    <scope>NUCLEOTIDE SEQUENCE [LARGE SCALE GENOMIC DNA]</scope>
    <source>
        <strain evidence="2">CaD3</strain>
    </source>
</reference>
<proteinExistence type="predicted"/>
<dbReference type="KEGG" id="cch:Cag_0594"/>
<sequence>MNEFGITDSHLHIIRSIFKQYQAINKVLIYGSRAKGNYSERSDVDLVICDTTFDRKTIGKILLAINNSDFPYTVDLQIMENIKNKNLQEHIKRVGKEFYTKM</sequence>